<accession>A0A9X1N3S4</accession>
<keyword evidence="2" id="KW-0238">DNA-binding</keyword>
<keyword evidence="4" id="KW-1185">Reference proteome</keyword>
<name>A0A9X1N3S4_9GAMM</name>
<dbReference type="RefSeq" id="WP_191122538.1">
    <property type="nucleotide sequence ID" value="NZ_CAXBAB010000035.1"/>
</dbReference>
<keyword evidence="1" id="KW-0680">Restriction system</keyword>
<evidence type="ECO:0000313" key="3">
    <source>
        <dbReference type="EMBL" id="MCD1607699.1"/>
    </source>
</evidence>
<dbReference type="GO" id="GO:0009307">
    <property type="term" value="P:DNA restriction-modification system"/>
    <property type="evidence" value="ECO:0007669"/>
    <property type="project" value="UniProtKB-KW"/>
</dbReference>
<comment type="caution">
    <text evidence="3">The sequence shown here is derived from an EMBL/GenBank/DDBJ whole genome shotgun (WGS) entry which is preliminary data.</text>
</comment>
<dbReference type="AlphaFoldDB" id="A0A9X1N3S4"/>
<evidence type="ECO:0000256" key="2">
    <source>
        <dbReference type="ARBA" id="ARBA00023125"/>
    </source>
</evidence>
<proteinExistence type="predicted"/>
<evidence type="ECO:0008006" key="5">
    <source>
        <dbReference type="Google" id="ProtNLM"/>
    </source>
</evidence>
<dbReference type="InterPro" id="IPR044946">
    <property type="entry name" value="Restrct_endonuc_typeI_TRD_sf"/>
</dbReference>
<gene>
    <name evidence="3" type="ORF">K7H17_07440</name>
</gene>
<dbReference type="Proteomes" id="UP001138989">
    <property type="component" value="Unassembled WGS sequence"/>
</dbReference>
<dbReference type="SUPFAM" id="SSF116734">
    <property type="entry name" value="DNA methylase specificity domain"/>
    <property type="match status" value="1"/>
</dbReference>
<dbReference type="EMBL" id="JAINWF010000004">
    <property type="protein sequence ID" value="MCD1607699.1"/>
    <property type="molecule type" value="Genomic_DNA"/>
</dbReference>
<evidence type="ECO:0000256" key="1">
    <source>
        <dbReference type="ARBA" id="ARBA00022747"/>
    </source>
</evidence>
<dbReference type="Gene3D" id="3.90.220.20">
    <property type="entry name" value="DNA methylase specificity domains"/>
    <property type="match status" value="1"/>
</dbReference>
<protein>
    <recommendedName>
        <fullName evidence="5">Restriction endonuclease subunit S</fullName>
    </recommendedName>
</protein>
<dbReference type="GO" id="GO:0003677">
    <property type="term" value="F:DNA binding"/>
    <property type="evidence" value="ECO:0007669"/>
    <property type="project" value="UniProtKB-KW"/>
</dbReference>
<sequence length="193" mass="21834">MVTLSEIAEIRAGHAFRGAITPDFEAHSRVIQIRDADQQSGVDWAGLERCTITARKEPDWLQAGDILFQARGRKNFAVCLTEVPFSKVVCTQHFFVIRVRDERFSPAFIAWQLNQVCAQRHFDLNTPNVNTRHITLPTLSATPVVFAERAVQQELHHLVTLARREQLLFESLMKTRQQQMAAVASQVLGKGTV</sequence>
<reference evidence="3" key="1">
    <citation type="submission" date="2021-08" db="EMBL/GenBank/DDBJ databases">
        <title>Isolation and characterization of neutrophilic mixotrophic iron-oxidizing bacteria from deep-sea hydrothermal vents.</title>
        <authorList>
            <person name="He Y."/>
        </authorList>
    </citation>
    <scope>NUCLEOTIDE SEQUENCE</scope>
    <source>
        <strain evidence="3">IOP_13</strain>
    </source>
</reference>
<evidence type="ECO:0000313" key="4">
    <source>
        <dbReference type="Proteomes" id="UP001138989"/>
    </source>
</evidence>
<organism evidence="3 4">
    <name type="scientific">Stutzerimonas kunmingensis</name>
    <dbReference type="NCBI Taxonomy" id="1211807"/>
    <lineage>
        <taxon>Bacteria</taxon>
        <taxon>Pseudomonadati</taxon>
        <taxon>Pseudomonadota</taxon>
        <taxon>Gammaproteobacteria</taxon>
        <taxon>Pseudomonadales</taxon>
        <taxon>Pseudomonadaceae</taxon>
        <taxon>Stutzerimonas</taxon>
    </lineage>
</organism>